<name>A0ABP7XFL4_9FLAO</name>
<proteinExistence type="predicted"/>
<sequence length="119" mass="13293">MIMKTALLSICLLASMAFKIPNNSTTISSNLNQQIDSCHFNGIQLYGKVQFVEYESNADITVQIVNSFPDLKVQFVNSYPNDCGEWQIVESYGDIKVYVTESFPDIKIQPVTSFPGVSN</sequence>
<dbReference type="InterPro" id="IPR046148">
    <property type="entry name" value="Septknot"/>
</dbReference>
<evidence type="ECO:0000256" key="1">
    <source>
        <dbReference type="SAM" id="SignalP"/>
    </source>
</evidence>
<feature type="chain" id="PRO_5045077623" description="7(1) septoil knot domain-containing protein" evidence="1">
    <location>
        <begin position="20"/>
        <end position="119"/>
    </location>
</feature>
<keyword evidence="4" id="KW-1185">Reference proteome</keyword>
<comment type="caution">
    <text evidence="3">The sequence shown here is derived from an EMBL/GenBank/DDBJ whole genome shotgun (WGS) entry which is preliminary data.</text>
</comment>
<dbReference type="Pfam" id="PF19647">
    <property type="entry name" value="Septknot"/>
    <property type="match status" value="1"/>
</dbReference>
<evidence type="ECO:0000313" key="3">
    <source>
        <dbReference type="EMBL" id="GAA4114843.1"/>
    </source>
</evidence>
<organism evidence="3 4">
    <name type="scientific">Aquimarina addita</name>
    <dbReference type="NCBI Taxonomy" id="870485"/>
    <lineage>
        <taxon>Bacteria</taxon>
        <taxon>Pseudomonadati</taxon>
        <taxon>Bacteroidota</taxon>
        <taxon>Flavobacteriia</taxon>
        <taxon>Flavobacteriales</taxon>
        <taxon>Flavobacteriaceae</taxon>
        <taxon>Aquimarina</taxon>
    </lineage>
</organism>
<reference evidence="4" key="1">
    <citation type="journal article" date="2019" name="Int. J. Syst. Evol. Microbiol.">
        <title>The Global Catalogue of Microorganisms (GCM) 10K type strain sequencing project: providing services to taxonomists for standard genome sequencing and annotation.</title>
        <authorList>
            <consortium name="The Broad Institute Genomics Platform"/>
            <consortium name="The Broad Institute Genome Sequencing Center for Infectious Disease"/>
            <person name="Wu L."/>
            <person name="Ma J."/>
        </authorList>
    </citation>
    <scope>NUCLEOTIDE SEQUENCE [LARGE SCALE GENOMIC DNA]</scope>
    <source>
        <strain evidence="4">JCM 17106</strain>
    </source>
</reference>
<accession>A0ABP7XFL4</accession>
<protein>
    <recommendedName>
        <fullName evidence="2">7(1) septoil knot domain-containing protein</fullName>
    </recommendedName>
</protein>
<feature type="signal peptide" evidence="1">
    <location>
        <begin position="1"/>
        <end position="19"/>
    </location>
</feature>
<dbReference type="Proteomes" id="UP001500459">
    <property type="component" value="Unassembled WGS sequence"/>
</dbReference>
<feature type="domain" description="7(1) septoil knot" evidence="2">
    <location>
        <begin position="42"/>
        <end position="117"/>
    </location>
</feature>
<gene>
    <name evidence="3" type="ORF">GCM10022393_14670</name>
</gene>
<evidence type="ECO:0000313" key="4">
    <source>
        <dbReference type="Proteomes" id="UP001500459"/>
    </source>
</evidence>
<dbReference type="EMBL" id="BAABCW010000004">
    <property type="protein sequence ID" value="GAA4114843.1"/>
    <property type="molecule type" value="Genomic_DNA"/>
</dbReference>
<keyword evidence="1" id="KW-0732">Signal</keyword>
<evidence type="ECO:0000259" key="2">
    <source>
        <dbReference type="Pfam" id="PF19647"/>
    </source>
</evidence>